<keyword evidence="12 20" id="KW-0675">Receptor</keyword>
<evidence type="ECO:0000256" key="17">
    <source>
        <dbReference type="SAM" id="SignalP"/>
    </source>
</evidence>
<comment type="caution">
    <text evidence="20">The sequence shown here is derived from an EMBL/GenBank/DDBJ whole genome shotgun (WGS) entry which is preliminary data.</text>
</comment>
<evidence type="ECO:0000256" key="7">
    <source>
        <dbReference type="ARBA" id="ARBA00022729"/>
    </source>
</evidence>
<keyword evidence="4 14" id="KW-1134">Transmembrane beta strand</keyword>
<dbReference type="EMBL" id="JAAGYR010000004">
    <property type="protein sequence ID" value="NEN75310.1"/>
    <property type="molecule type" value="Genomic_DNA"/>
</dbReference>
<dbReference type="PROSITE" id="PS01156">
    <property type="entry name" value="TONB_DEPENDENT_REC_2"/>
    <property type="match status" value="1"/>
</dbReference>
<dbReference type="GO" id="GO:0015344">
    <property type="term" value="F:siderophore uptake transmembrane transporter activity"/>
    <property type="evidence" value="ECO:0007669"/>
    <property type="project" value="TreeGrafter"/>
</dbReference>
<dbReference type="InterPro" id="IPR037066">
    <property type="entry name" value="Plug_dom_sf"/>
</dbReference>
<feature type="signal peptide" evidence="17">
    <location>
        <begin position="1"/>
        <end position="27"/>
    </location>
</feature>
<evidence type="ECO:0000256" key="11">
    <source>
        <dbReference type="ARBA" id="ARBA00023136"/>
    </source>
</evidence>
<name>A0A6L9Y4B3_9BURK</name>
<keyword evidence="5" id="KW-0410">Iron transport</keyword>
<evidence type="ECO:0000256" key="4">
    <source>
        <dbReference type="ARBA" id="ARBA00022452"/>
    </source>
</evidence>
<keyword evidence="21" id="KW-1185">Reference proteome</keyword>
<dbReference type="NCBIfam" id="TIGR01783">
    <property type="entry name" value="TonB-siderophor"/>
    <property type="match status" value="1"/>
</dbReference>
<dbReference type="PROSITE" id="PS52016">
    <property type="entry name" value="TONB_DEPENDENT_REC_3"/>
    <property type="match status" value="1"/>
</dbReference>
<dbReference type="CDD" id="cd01347">
    <property type="entry name" value="ligand_gated_channel"/>
    <property type="match status" value="1"/>
</dbReference>
<evidence type="ECO:0000313" key="21">
    <source>
        <dbReference type="Proteomes" id="UP000477651"/>
    </source>
</evidence>
<keyword evidence="11 14" id="KW-0472">Membrane</keyword>
<dbReference type="Gene3D" id="2.40.170.20">
    <property type="entry name" value="TonB-dependent receptor, beta-barrel domain"/>
    <property type="match status" value="1"/>
</dbReference>
<evidence type="ECO:0000256" key="10">
    <source>
        <dbReference type="ARBA" id="ARBA00023077"/>
    </source>
</evidence>
<evidence type="ECO:0000256" key="8">
    <source>
        <dbReference type="ARBA" id="ARBA00023004"/>
    </source>
</evidence>
<dbReference type="SUPFAM" id="SSF56935">
    <property type="entry name" value="Porins"/>
    <property type="match status" value="1"/>
</dbReference>
<evidence type="ECO:0000256" key="12">
    <source>
        <dbReference type="ARBA" id="ARBA00023170"/>
    </source>
</evidence>
<feature type="short sequence motif" description="TonB C-terminal box" evidence="15">
    <location>
        <begin position="691"/>
        <end position="708"/>
    </location>
</feature>
<dbReference type="PANTHER" id="PTHR32552">
    <property type="entry name" value="FERRICHROME IRON RECEPTOR-RELATED"/>
    <property type="match status" value="1"/>
</dbReference>
<dbReference type="InterPro" id="IPR039426">
    <property type="entry name" value="TonB-dep_rcpt-like"/>
</dbReference>
<reference evidence="20 21" key="1">
    <citation type="submission" date="2020-02" db="EMBL/GenBank/DDBJ databases">
        <title>Pelistega sp. NLN82 were isolated from wild rodents of the Hainan Island.</title>
        <authorList>
            <person name="Niu N."/>
            <person name="Zhou J."/>
        </authorList>
    </citation>
    <scope>NUCLEOTIDE SEQUENCE [LARGE SCALE GENOMIC DNA]</scope>
    <source>
        <strain evidence="20 21">NLN82</strain>
    </source>
</reference>
<accession>A0A6L9Y4B3</accession>
<proteinExistence type="inferred from homology"/>
<keyword evidence="6 14" id="KW-0812">Transmembrane</keyword>
<dbReference type="PANTHER" id="PTHR32552:SF82">
    <property type="entry name" value="FCUA PROTEIN"/>
    <property type="match status" value="1"/>
</dbReference>
<evidence type="ECO:0000256" key="16">
    <source>
        <dbReference type="RuleBase" id="RU003357"/>
    </source>
</evidence>
<evidence type="ECO:0000256" key="9">
    <source>
        <dbReference type="ARBA" id="ARBA00023065"/>
    </source>
</evidence>
<dbReference type="InterPro" id="IPR000531">
    <property type="entry name" value="Beta-barrel_TonB"/>
</dbReference>
<keyword evidence="7 17" id="KW-0732">Signal</keyword>
<dbReference type="AlphaFoldDB" id="A0A6L9Y4B3"/>
<keyword evidence="10 16" id="KW-0798">TonB box</keyword>
<feature type="chain" id="PRO_5027038288" evidence="17">
    <location>
        <begin position="28"/>
        <end position="708"/>
    </location>
</feature>
<sequence>MNSYHKKSKLNMLIHLALLGSVNVAIAQDTVVLSAIDVITNNQADLVGGQLSSEGNLGFLGSRGFKEIPFNTVSYTNKYIEDRQAKDITDVIASTDASVFTNATSGGWNENYWIRGFNTSSSDMTVNGLIGFAPFYRATPEMYERVEVLKGPSALLNGMPPKGSVGGTVNLVTKRAGDEPLTRLTTTYMSDSQFGGHIDFGRRFGQSKQFGIRINGVYRDGNGAVKKQEKKTELLSLALDWRGDKTRLSADLYYSNDKVIGVSRGVRLSPNISLPKPPKADTLLNADWSYVQTKDKGILLRAEYDITKKIMAYITYGKSKTKYAYNGTGGLRIIKSDGTYESIIPQLEFDLERDSSELGLKANFSTGSINHQLVTNMTYYSDIDYEYGNRGSPSTRVIGSIYRPIFLGKPAMNTLFFLHTRTKLKSIGIADTLSFYDDKIQLTLGLRHQQIISNSYSVRTGAKISRYDKSALTPGIAFSVKLTDDISLYGNYIEGLTQGGVAPFNAANAGEIFKPMKTKQKELGIKVSWGNFLHTLSAFEIKKPNEYLDTVTNIYSQNGEQKNRGVEWSFTGTVDDDIRLIGGITYLDGKLTKTGNNKEKDKQIIAIPKLQAKLGVEWDVPWVSGLTLTGNMTAMSKQYLSADHSSYNPGRSIYDVGARYSTKLAGRPFVVRATVNNLTNKSYWGVGSLSYLTLGAPRTFMLSASMDF</sequence>
<keyword evidence="3 14" id="KW-0813">Transport</keyword>
<evidence type="ECO:0000256" key="6">
    <source>
        <dbReference type="ARBA" id="ARBA00022692"/>
    </source>
</evidence>
<evidence type="ECO:0000313" key="20">
    <source>
        <dbReference type="EMBL" id="NEN75310.1"/>
    </source>
</evidence>
<evidence type="ECO:0000256" key="2">
    <source>
        <dbReference type="ARBA" id="ARBA00009810"/>
    </source>
</evidence>
<dbReference type="Pfam" id="PF07715">
    <property type="entry name" value="Plug"/>
    <property type="match status" value="1"/>
</dbReference>
<feature type="domain" description="TonB-dependent receptor-like beta-barrel" evidence="18">
    <location>
        <begin position="246"/>
        <end position="678"/>
    </location>
</feature>
<dbReference type="Gene3D" id="2.170.130.10">
    <property type="entry name" value="TonB-dependent receptor, plug domain"/>
    <property type="match status" value="1"/>
</dbReference>
<evidence type="ECO:0000256" key="13">
    <source>
        <dbReference type="ARBA" id="ARBA00023237"/>
    </source>
</evidence>
<dbReference type="GO" id="GO:0009279">
    <property type="term" value="C:cell outer membrane"/>
    <property type="evidence" value="ECO:0007669"/>
    <property type="project" value="UniProtKB-SubCell"/>
</dbReference>
<dbReference type="InterPro" id="IPR010105">
    <property type="entry name" value="TonB_sidphr_rcpt"/>
</dbReference>
<organism evidence="20 21">
    <name type="scientific">Pelistega ratti</name>
    <dbReference type="NCBI Taxonomy" id="2652177"/>
    <lineage>
        <taxon>Bacteria</taxon>
        <taxon>Pseudomonadati</taxon>
        <taxon>Pseudomonadota</taxon>
        <taxon>Betaproteobacteria</taxon>
        <taxon>Burkholderiales</taxon>
        <taxon>Alcaligenaceae</taxon>
        <taxon>Pelistega</taxon>
    </lineage>
</organism>
<evidence type="ECO:0000256" key="3">
    <source>
        <dbReference type="ARBA" id="ARBA00022448"/>
    </source>
</evidence>
<protein>
    <submittedName>
        <fullName evidence="20">TonB-dependent siderophore receptor</fullName>
    </submittedName>
</protein>
<dbReference type="Pfam" id="PF00593">
    <property type="entry name" value="TonB_dep_Rec_b-barrel"/>
    <property type="match status" value="1"/>
</dbReference>
<comment type="subcellular location">
    <subcellularLocation>
        <location evidence="1 14">Cell outer membrane</location>
        <topology evidence="1 14">Multi-pass membrane protein</topology>
    </subcellularLocation>
</comment>
<evidence type="ECO:0000256" key="15">
    <source>
        <dbReference type="PROSITE-ProRule" id="PRU10144"/>
    </source>
</evidence>
<dbReference type="RefSeq" id="WP_163764003.1">
    <property type="nucleotide sequence ID" value="NZ_JAAGYR010000004.1"/>
</dbReference>
<keyword evidence="13 14" id="KW-0998">Cell outer membrane</keyword>
<dbReference type="InterPro" id="IPR036942">
    <property type="entry name" value="Beta-barrel_TonB_sf"/>
</dbReference>
<gene>
    <name evidence="20" type="ORF">F9B74_03075</name>
</gene>
<keyword evidence="9" id="KW-0406">Ion transport</keyword>
<feature type="domain" description="TonB-dependent receptor plug" evidence="19">
    <location>
        <begin position="67"/>
        <end position="159"/>
    </location>
</feature>
<keyword evidence="8" id="KW-0408">Iron</keyword>
<dbReference type="Proteomes" id="UP000477651">
    <property type="component" value="Unassembled WGS sequence"/>
</dbReference>
<evidence type="ECO:0000259" key="19">
    <source>
        <dbReference type="Pfam" id="PF07715"/>
    </source>
</evidence>
<evidence type="ECO:0000256" key="14">
    <source>
        <dbReference type="PROSITE-ProRule" id="PRU01360"/>
    </source>
</evidence>
<dbReference type="InterPro" id="IPR010917">
    <property type="entry name" value="TonB_rcpt_CS"/>
</dbReference>
<dbReference type="GO" id="GO:0015891">
    <property type="term" value="P:siderophore transport"/>
    <property type="evidence" value="ECO:0007669"/>
    <property type="project" value="InterPro"/>
</dbReference>
<dbReference type="InterPro" id="IPR012910">
    <property type="entry name" value="Plug_dom"/>
</dbReference>
<evidence type="ECO:0000259" key="18">
    <source>
        <dbReference type="Pfam" id="PF00593"/>
    </source>
</evidence>
<evidence type="ECO:0000256" key="1">
    <source>
        <dbReference type="ARBA" id="ARBA00004571"/>
    </source>
</evidence>
<dbReference type="GO" id="GO:0038023">
    <property type="term" value="F:signaling receptor activity"/>
    <property type="evidence" value="ECO:0007669"/>
    <property type="project" value="InterPro"/>
</dbReference>
<comment type="similarity">
    <text evidence="2 14 16">Belongs to the TonB-dependent receptor family.</text>
</comment>
<evidence type="ECO:0000256" key="5">
    <source>
        <dbReference type="ARBA" id="ARBA00022496"/>
    </source>
</evidence>